<comment type="caution">
    <text evidence="2">The sequence shown here is derived from an EMBL/GenBank/DDBJ whole genome shotgun (WGS) entry which is preliminary data.</text>
</comment>
<evidence type="ECO:0000313" key="3">
    <source>
        <dbReference type="Proteomes" id="UP000017908"/>
    </source>
</evidence>
<gene>
    <name evidence="2" type="ORF">BN715_00656</name>
</gene>
<dbReference type="AlphaFoldDB" id="R7MWY0"/>
<reference evidence="2" key="1">
    <citation type="submission" date="2012-11" db="EMBL/GenBank/DDBJ databases">
        <title>Dependencies among metagenomic species, viruses, plasmids and units of genetic variation.</title>
        <authorList>
            <person name="Nielsen H.B."/>
            <person name="Almeida M."/>
            <person name="Juncker A.S."/>
            <person name="Rasmussen S."/>
            <person name="Li J."/>
            <person name="Sunagawa S."/>
            <person name="Plichta D."/>
            <person name="Gautier L."/>
            <person name="Le Chatelier E."/>
            <person name="Peletier E."/>
            <person name="Bonde I."/>
            <person name="Nielsen T."/>
            <person name="Manichanh C."/>
            <person name="Arumugam M."/>
            <person name="Batto J."/>
            <person name="Santos M.B.Q.D."/>
            <person name="Blom N."/>
            <person name="Borruel N."/>
            <person name="Burgdorf K.S."/>
            <person name="Boumezbeur F."/>
            <person name="Casellas F."/>
            <person name="Dore J."/>
            <person name="Guarner F."/>
            <person name="Hansen T."/>
            <person name="Hildebrand F."/>
            <person name="Kaas R.S."/>
            <person name="Kennedy S."/>
            <person name="Kristiansen K."/>
            <person name="Kultima J.R."/>
            <person name="Leonard P."/>
            <person name="Levenez F."/>
            <person name="Lund O."/>
            <person name="Moumen B."/>
            <person name="Le Paslier D."/>
            <person name="Pons N."/>
            <person name="Pedersen O."/>
            <person name="Prifti E."/>
            <person name="Qin J."/>
            <person name="Raes J."/>
            <person name="Tap J."/>
            <person name="Tims S."/>
            <person name="Ussery D.W."/>
            <person name="Yamada T."/>
            <person name="MetaHit consortium"/>
            <person name="Renault P."/>
            <person name="Sicheritz-Ponten T."/>
            <person name="Bork P."/>
            <person name="Wang J."/>
            <person name="Brunak S."/>
            <person name="Ehrlich S.D."/>
        </authorList>
    </citation>
    <scope>NUCLEOTIDE SEQUENCE [LARGE SCALE GENOMIC DNA]</scope>
</reference>
<evidence type="ECO:0000313" key="2">
    <source>
        <dbReference type="EMBL" id="CDF04293.1"/>
    </source>
</evidence>
<name>R7MWY0_MEGEL</name>
<dbReference type="EMBL" id="CBKE010000054">
    <property type="protein sequence ID" value="CDF04293.1"/>
    <property type="molecule type" value="Genomic_DNA"/>
</dbReference>
<protein>
    <submittedName>
        <fullName evidence="2">Uncharacterized protein</fullName>
    </submittedName>
</protein>
<organism evidence="2 3">
    <name type="scientific">Megasphaera elsdenii CAG:570</name>
    <dbReference type="NCBI Taxonomy" id="1263087"/>
    <lineage>
        <taxon>Bacteria</taxon>
        <taxon>Bacillati</taxon>
        <taxon>Bacillota</taxon>
        <taxon>Negativicutes</taxon>
        <taxon>Veillonellales</taxon>
        <taxon>Veillonellaceae</taxon>
        <taxon>Megasphaera</taxon>
    </lineage>
</organism>
<evidence type="ECO:0000256" key="1">
    <source>
        <dbReference type="SAM" id="MobiDB-lite"/>
    </source>
</evidence>
<dbReference type="Proteomes" id="UP000017908">
    <property type="component" value="Unassembled WGS sequence"/>
</dbReference>
<feature type="region of interest" description="Disordered" evidence="1">
    <location>
        <begin position="18"/>
        <end position="42"/>
    </location>
</feature>
<sequence length="72" mass="7144">MGGDVHFIGTDLAGNGDQRGPVAVGIGDASNQVGSTRPEGSHADAGFACQTAVDVGHESGALFVADGDEFNL</sequence>
<accession>R7MWY0</accession>
<proteinExistence type="predicted"/>